<dbReference type="EMBL" id="CABVOU010000027">
    <property type="protein sequence ID" value="VVZ95005.1"/>
    <property type="molecule type" value="Genomic_DNA"/>
</dbReference>
<keyword evidence="4" id="KW-1185">Reference proteome</keyword>
<keyword evidence="2 3" id="KW-0413">Isomerase</keyword>
<comment type="similarity">
    <text evidence="1">Belongs to the aspartate/glutamate racemases family.</text>
</comment>
<sequence length="231" mass="25240">MQTIGLIGGMSWESTQTYYRLINQQVREQLGGLHSARLVLYSVDFAEIETLQHRGDWEGTARILGAAALALEAAGADFLVLCTNTMHKVASQLERAVAVPLLHIADATASVLEDDGVTRVGLLGTRFTMEQAFYRDRLEARGIEVLVPDEAQREVIHAVIYQELCQGVITPESRAAYLEVVHALAKQGAQGVILGCTEIGLLIQAGDTEVRLYDTTSIHAEQAVRRALGRD</sequence>
<dbReference type="NCBIfam" id="TIGR00035">
    <property type="entry name" value="asp_race"/>
    <property type="match status" value="1"/>
</dbReference>
<accession>A0A5K1I0M6</accession>
<dbReference type="InterPro" id="IPR015942">
    <property type="entry name" value="Asp/Glu/hydantoin_racemase"/>
</dbReference>
<dbReference type="Proteomes" id="UP000326725">
    <property type="component" value="Unassembled WGS sequence"/>
</dbReference>
<dbReference type="EC" id="5.1.1.13" evidence="3"/>
<proteinExistence type="inferred from homology"/>
<gene>
    <name evidence="3" type="ORF">HALO32_01069</name>
</gene>
<evidence type="ECO:0000313" key="4">
    <source>
        <dbReference type="Proteomes" id="UP000326725"/>
    </source>
</evidence>
<evidence type="ECO:0000313" key="3">
    <source>
        <dbReference type="EMBL" id="VVZ95005.1"/>
    </source>
</evidence>
<dbReference type="AlphaFoldDB" id="A0A5K1I0M6"/>
<reference evidence="3 4" key="1">
    <citation type="submission" date="2019-09" db="EMBL/GenBank/DDBJ databases">
        <authorList>
            <person name="Criscuolo A."/>
        </authorList>
    </citation>
    <scope>NUCLEOTIDE SEQUENCE [LARGE SCALE GENOMIC DNA]</scope>
    <source>
        <strain evidence="4">3(2)</strain>
    </source>
</reference>
<dbReference type="InterPro" id="IPR004380">
    <property type="entry name" value="Asp_race"/>
</dbReference>
<dbReference type="GO" id="GO:0047689">
    <property type="term" value="F:aspartate racemase activity"/>
    <property type="evidence" value="ECO:0007669"/>
    <property type="project" value="UniProtKB-EC"/>
</dbReference>
<dbReference type="SUPFAM" id="SSF53681">
    <property type="entry name" value="Aspartate/glutamate racemase"/>
    <property type="match status" value="2"/>
</dbReference>
<dbReference type="Pfam" id="PF01177">
    <property type="entry name" value="Asp_Glu_race"/>
    <property type="match status" value="1"/>
</dbReference>
<evidence type="ECO:0000256" key="1">
    <source>
        <dbReference type="ARBA" id="ARBA00007847"/>
    </source>
</evidence>
<dbReference type="InterPro" id="IPR001920">
    <property type="entry name" value="Asp/Glu_race"/>
</dbReference>
<dbReference type="RefSeq" id="WP_151442748.1">
    <property type="nucleotide sequence ID" value="NZ_CABVOU010000027.1"/>
</dbReference>
<organism evidence="3 4">
    <name type="scientific">Halomonas lysinitropha</name>
    <dbReference type="NCBI Taxonomy" id="2607506"/>
    <lineage>
        <taxon>Bacteria</taxon>
        <taxon>Pseudomonadati</taxon>
        <taxon>Pseudomonadota</taxon>
        <taxon>Gammaproteobacteria</taxon>
        <taxon>Oceanospirillales</taxon>
        <taxon>Halomonadaceae</taxon>
        <taxon>Halomonas</taxon>
    </lineage>
</organism>
<dbReference type="Gene3D" id="3.40.50.1860">
    <property type="match status" value="2"/>
</dbReference>
<protein>
    <submittedName>
        <fullName evidence="3">Aspartate racemase</fullName>
        <ecNumber evidence="3">5.1.1.13</ecNumber>
    </submittedName>
</protein>
<name>A0A5K1I0M6_9GAMM</name>
<dbReference type="PANTHER" id="PTHR21198:SF7">
    <property type="entry name" value="ASPARTATE-GLUTAMATE RACEMASE FAMILY"/>
    <property type="match status" value="1"/>
</dbReference>
<dbReference type="PANTHER" id="PTHR21198">
    <property type="entry name" value="GLUTAMATE RACEMASE"/>
    <property type="match status" value="1"/>
</dbReference>
<evidence type="ECO:0000256" key="2">
    <source>
        <dbReference type="ARBA" id="ARBA00023235"/>
    </source>
</evidence>